<evidence type="ECO:0000256" key="5">
    <source>
        <dbReference type="ARBA" id="ARBA00022989"/>
    </source>
</evidence>
<dbReference type="GeneID" id="58923077"/>
<feature type="domain" description="Mce/MlaD" evidence="8">
    <location>
        <begin position="724"/>
        <end position="781"/>
    </location>
</feature>
<dbReference type="PANTHER" id="PTHR30462:SF0">
    <property type="entry name" value="INTERMEMBRANE TRANSPORT PROTEIN YEBT"/>
    <property type="match status" value="1"/>
</dbReference>
<comment type="subcellular location">
    <subcellularLocation>
        <location evidence="1">Cell inner membrane</location>
    </subcellularLocation>
</comment>
<dbReference type="Proteomes" id="UP000179934">
    <property type="component" value="Unassembled WGS sequence"/>
</dbReference>
<dbReference type="STRING" id="646.BJD16_13610"/>
<gene>
    <name evidence="9" type="ORF">BJD16_13610</name>
</gene>
<evidence type="ECO:0000259" key="8">
    <source>
        <dbReference type="Pfam" id="PF02470"/>
    </source>
</evidence>
<feature type="domain" description="Mce/MlaD" evidence="8">
    <location>
        <begin position="158"/>
        <end position="215"/>
    </location>
</feature>
<dbReference type="Pfam" id="PF02470">
    <property type="entry name" value="MlaD"/>
    <property type="match status" value="6"/>
</dbReference>
<dbReference type="EMBL" id="MKFU01000015">
    <property type="protein sequence ID" value="OHY92223.1"/>
    <property type="molecule type" value="Genomic_DNA"/>
</dbReference>
<dbReference type="RefSeq" id="WP_042021930.1">
    <property type="nucleotide sequence ID" value="NZ_CDBW01000029.1"/>
</dbReference>
<evidence type="ECO:0000313" key="10">
    <source>
        <dbReference type="Proteomes" id="UP000179934"/>
    </source>
</evidence>
<name>A0A1S2CWV3_AERSO</name>
<organism evidence="9 10">
    <name type="scientific">Aeromonas sobria</name>
    <dbReference type="NCBI Taxonomy" id="646"/>
    <lineage>
        <taxon>Bacteria</taxon>
        <taxon>Pseudomonadati</taxon>
        <taxon>Pseudomonadota</taxon>
        <taxon>Gammaproteobacteria</taxon>
        <taxon>Aeromonadales</taxon>
        <taxon>Aeromonadaceae</taxon>
        <taxon>Aeromonas</taxon>
    </lineage>
</organism>
<keyword evidence="6 7" id="KW-0472">Membrane</keyword>
<keyword evidence="2" id="KW-1003">Cell membrane</keyword>
<proteinExistence type="predicted"/>
<evidence type="ECO:0000256" key="7">
    <source>
        <dbReference type="SAM" id="Phobius"/>
    </source>
</evidence>
<dbReference type="InterPro" id="IPR051800">
    <property type="entry name" value="PqiA-PqiB_transport"/>
</dbReference>
<dbReference type="PANTHER" id="PTHR30462">
    <property type="entry name" value="INTERMEMBRANE TRANSPORT PROTEIN PQIB-RELATED"/>
    <property type="match status" value="1"/>
</dbReference>
<feature type="transmembrane region" description="Helical" evidence="7">
    <location>
        <begin position="12"/>
        <end position="33"/>
    </location>
</feature>
<comment type="caution">
    <text evidence="9">The sequence shown here is derived from an EMBL/GenBank/DDBJ whole genome shotgun (WGS) entry which is preliminary data.</text>
</comment>
<keyword evidence="5 7" id="KW-1133">Transmembrane helix</keyword>
<dbReference type="GO" id="GO:0005886">
    <property type="term" value="C:plasma membrane"/>
    <property type="evidence" value="ECO:0007669"/>
    <property type="project" value="UniProtKB-SubCell"/>
</dbReference>
<dbReference type="InterPro" id="IPR003399">
    <property type="entry name" value="Mce/MlaD"/>
</dbReference>
<evidence type="ECO:0000256" key="6">
    <source>
        <dbReference type="ARBA" id="ARBA00023136"/>
    </source>
</evidence>
<feature type="domain" description="Mce/MlaD" evidence="8">
    <location>
        <begin position="504"/>
        <end position="555"/>
    </location>
</feature>
<keyword evidence="3" id="KW-0997">Cell inner membrane</keyword>
<accession>A0A1S2CWV3</accession>
<evidence type="ECO:0000256" key="3">
    <source>
        <dbReference type="ARBA" id="ARBA00022519"/>
    </source>
</evidence>
<protein>
    <submittedName>
        <fullName evidence="9">Mammalian cell entry protein</fullName>
    </submittedName>
</protein>
<evidence type="ECO:0000313" key="9">
    <source>
        <dbReference type="EMBL" id="OHY92223.1"/>
    </source>
</evidence>
<evidence type="ECO:0000256" key="1">
    <source>
        <dbReference type="ARBA" id="ARBA00004533"/>
    </source>
</evidence>
<feature type="domain" description="Mce/MlaD" evidence="8">
    <location>
        <begin position="40"/>
        <end position="131"/>
    </location>
</feature>
<feature type="domain" description="Mce/MlaD" evidence="8">
    <location>
        <begin position="380"/>
        <end position="436"/>
    </location>
</feature>
<sequence length="850" mass="91506">MIGAEPVIEKRRWLSPVWLLPLIALLLAGGFLYQQVLSRGQLIQVNFAQGNGILPGKTQIRYQGVAIGVVQEMDLAEDGRKIAVMAKIDSRARPLIRKGSAFWLVSPKASLTEISGLDTLVSGNYINLQPGRDNNPLEETFDALEGPPPGYQAQGRMLHLTADSLGSVGIGAKLYFRGIEVGSVINTRLGQDNQNVILDLVIEPRFEHLIKADTRFWNISGFKGSFSLAGVNVEAGSLTSILSGGIAFDSPKASPEPEKGQMFTLYKGLAEAARGERINILVGDLPIKEGMPILYEGIEIGRIDPIGLTDKGRVVTALINPEQAYRITDQSQLVWESVSLSPTGVQHADRLLSGPAIRLDYVAGKPAHKMTLTDRAPQSGSKVTLQAEDLAGLNLDAPVWYKGLEVGRISQLMLDARGNASVELVMTPNYGHLLNRARFYRAAPLQIDADLSGIKVETSPASAWLGGGIKLVQASSGERINRLYPNQELALLGTRDAKPQRWLLNADQADGIGIGSPVLYLGLEAGKVKQLRAAKEGVEIELEIDGVYAPLLARQPQFWKKAAIDTRVGVDGVKVKVGNLATLLRGAIEFDRLGTGRSSHQLFDNKEQARAKVRPLSLVAESNPGLGVGSPIRYRGVDIGKIEQIELEPSLGQVIFKAELDGHYAERFLQSGARFTLVQAKLGLGGVAHLDTLIKGAFVEAQPGKGAGKDRFPLSQSGPVGLALTLKSPSVNGLSVGSPLLFRKLVVGSVTKVALARDGSEVLIEVSVEQEYAHLVRANSRFWNVSGVKADIGLTGGTIEVETVQSLLAGGIAFNTPEKEMGPTVKTGHSYPLYGKAEKAWLEWSPRILP</sequence>
<feature type="domain" description="Mce/MlaD" evidence="8">
    <location>
        <begin position="620"/>
        <end position="684"/>
    </location>
</feature>
<dbReference type="AlphaFoldDB" id="A0A1S2CWV3"/>
<evidence type="ECO:0000256" key="4">
    <source>
        <dbReference type="ARBA" id="ARBA00022692"/>
    </source>
</evidence>
<evidence type="ECO:0000256" key="2">
    <source>
        <dbReference type="ARBA" id="ARBA00022475"/>
    </source>
</evidence>
<dbReference type="OrthoDB" id="9806984at2"/>
<reference evidence="9 10" key="1">
    <citation type="submission" date="2016-09" db="EMBL/GenBank/DDBJ databases">
        <title>Draft Genome Sequence of Aeromonas sobria Strain 08005, Isolated from Sick Rana catesbeiana.</title>
        <authorList>
            <person name="Yang Q."/>
        </authorList>
    </citation>
    <scope>NUCLEOTIDE SEQUENCE [LARGE SCALE GENOMIC DNA]</scope>
    <source>
        <strain evidence="9 10">08005</strain>
    </source>
</reference>
<keyword evidence="4 7" id="KW-0812">Transmembrane</keyword>